<accession>A0A498CNW3</accession>
<reference evidence="2 3" key="1">
    <citation type="submission" date="2018-10" db="EMBL/GenBank/DDBJ databases">
        <title>Anaerotruncus faecis sp. nov., isolated from human feces.</title>
        <authorList>
            <person name="Wang Y.-J."/>
        </authorList>
    </citation>
    <scope>NUCLEOTIDE SEQUENCE [LARGE SCALE GENOMIC DNA]</scope>
    <source>
        <strain evidence="2 3">22A2-44</strain>
    </source>
</reference>
<feature type="domain" description="4Fe-4S ferredoxin-type" evidence="1">
    <location>
        <begin position="4"/>
        <end position="33"/>
    </location>
</feature>
<sequence length="233" mass="25203">MKRRIITIDEEKCNGCGLCADACHEGAIGMVDGKARLLREDYCDGLGDCLPACPAGAISFEEREAPAYDHAAVLAAKAEKTLPCGCPGSQVKTIEHPRRDEAVSAPAAEMASELRQWPVQLKLVPVNAPYFDGAHLLVAADCTAFAHGDFHRRFMKNRVVLVGCPKLDEGDYADKLTEILRENDVKSVHVVRMEVPCCGGIENAVRGALQASGKWIPWQVTVVSTSGEVLDET</sequence>
<dbReference type="EMBL" id="RCHT01000003">
    <property type="protein sequence ID" value="RLL13604.1"/>
    <property type="molecule type" value="Genomic_DNA"/>
</dbReference>
<dbReference type="InterPro" id="IPR017896">
    <property type="entry name" value="4Fe4S_Fe-S-bd"/>
</dbReference>
<dbReference type="PANTHER" id="PTHR42895">
    <property type="entry name" value="IRON-SULFUR CLUSTER-BINDING PROTEIN-RELATED"/>
    <property type="match status" value="1"/>
</dbReference>
<proteinExistence type="predicted"/>
<feature type="domain" description="4Fe-4S ferredoxin-type" evidence="1">
    <location>
        <begin position="34"/>
        <end position="63"/>
    </location>
</feature>
<organism evidence="2 3">
    <name type="scientific">Anaerotruncus massiliensis</name>
    <name type="common">ex Liu et al. 2021</name>
    <dbReference type="NCBI Taxonomy" id="2321404"/>
    <lineage>
        <taxon>Bacteria</taxon>
        <taxon>Bacillati</taxon>
        <taxon>Bacillota</taxon>
        <taxon>Clostridia</taxon>
        <taxon>Eubacteriales</taxon>
        <taxon>Oscillospiraceae</taxon>
        <taxon>Anaerotruncus</taxon>
    </lineage>
</organism>
<comment type="caution">
    <text evidence="2">The sequence shown here is derived from an EMBL/GenBank/DDBJ whole genome shotgun (WGS) entry which is preliminary data.</text>
</comment>
<dbReference type="PROSITE" id="PS51379">
    <property type="entry name" value="4FE4S_FER_2"/>
    <property type="match status" value="2"/>
</dbReference>
<gene>
    <name evidence="2" type="ORF">D4A47_03825</name>
</gene>
<protein>
    <submittedName>
        <fullName evidence="2">Ferredoxin</fullName>
    </submittedName>
</protein>
<name>A0A498CNW3_9FIRM</name>
<evidence type="ECO:0000313" key="2">
    <source>
        <dbReference type="EMBL" id="RLL13604.1"/>
    </source>
</evidence>
<evidence type="ECO:0000313" key="3">
    <source>
        <dbReference type="Proteomes" id="UP000276301"/>
    </source>
</evidence>
<dbReference type="AlphaFoldDB" id="A0A498CNW3"/>
<dbReference type="Gene3D" id="3.30.70.20">
    <property type="match status" value="1"/>
</dbReference>
<dbReference type="Pfam" id="PF12838">
    <property type="entry name" value="Fer4_7"/>
    <property type="match status" value="1"/>
</dbReference>
<dbReference type="RefSeq" id="WP_121586224.1">
    <property type="nucleotide sequence ID" value="NZ_RCHT01000003.1"/>
</dbReference>
<dbReference type="InterPro" id="IPR052911">
    <property type="entry name" value="Corrinoid_activation_enz"/>
</dbReference>
<dbReference type="SUPFAM" id="SSF54862">
    <property type="entry name" value="4Fe-4S ferredoxins"/>
    <property type="match status" value="1"/>
</dbReference>
<keyword evidence="3" id="KW-1185">Reference proteome</keyword>
<dbReference type="Proteomes" id="UP000276301">
    <property type="component" value="Unassembled WGS sequence"/>
</dbReference>
<dbReference type="PANTHER" id="PTHR42895:SF1">
    <property type="entry name" value="IRON-SULFUR CLUSTER PROTEIN"/>
    <property type="match status" value="1"/>
</dbReference>
<evidence type="ECO:0000259" key="1">
    <source>
        <dbReference type="PROSITE" id="PS51379"/>
    </source>
</evidence>